<evidence type="ECO:0000256" key="2">
    <source>
        <dbReference type="SAM" id="SignalP"/>
    </source>
</evidence>
<reference evidence="3" key="1">
    <citation type="submission" date="2019-03" db="EMBL/GenBank/DDBJ databases">
        <title>WGS assembly of Setaria viridis.</title>
        <authorList>
            <person name="Huang P."/>
            <person name="Jenkins J."/>
            <person name="Grimwood J."/>
            <person name="Barry K."/>
            <person name="Healey A."/>
            <person name="Mamidi S."/>
            <person name="Sreedasyam A."/>
            <person name="Shu S."/>
            <person name="Feldman M."/>
            <person name="Wu J."/>
            <person name="Yu Y."/>
            <person name="Chen C."/>
            <person name="Johnson J."/>
            <person name="Rokhsar D."/>
            <person name="Baxter I."/>
            <person name="Schmutz J."/>
            <person name="Brutnell T."/>
            <person name="Kellogg E."/>
        </authorList>
    </citation>
    <scope>NUCLEOTIDE SEQUENCE [LARGE SCALE GENOMIC DNA]</scope>
</reference>
<gene>
    <name evidence="3" type="ORF">SEVIR_4G270800v2</name>
</gene>
<keyword evidence="4" id="KW-1185">Reference proteome</keyword>
<evidence type="ECO:0000313" key="3">
    <source>
        <dbReference type="EMBL" id="TKW23090.1"/>
    </source>
</evidence>
<feature type="signal peptide" evidence="2">
    <location>
        <begin position="1"/>
        <end position="20"/>
    </location>
</feature>
<dbReference type="Gramene" id="TKW23090">
    <property type="protein sequence ID" value="TKW23090"/>
    <property type="gene ID" value="SEVIR_4G270800v2"/>
</dbReference>
<sequence>MGELILFRFPLALVWPPCWASSSTSTTRRRTSSASSLPPRSPAFLPPLPRPCARYGMVWDEDDLVNDELAVWDPMTGEERMYSMHVPICFMDRWCQEY</sequence>
<dbReference type="EMBL" id="CM016555">
    <property type="protein sequence ID" value="TKW23090.1"/>
    <property type="molecule type" value="Genomic_DNA"/>
</dbReference>
<dbReference type="Proteomes" id="UP000298652">
    <property type="component" value="Chromosome 4"/>
</dbReference>
<feature type="chain" id="PRO_5020614011" evidence="2">
    <location>
        <begin position="21"/>
        <end position="98"/>
    </location>
</feature>
<feature type="region of interest" description="Disordered" evidence="1">
    <location>
        <begin position="20"/>
        <end position="44"/>
    </location>
</feature>
<protein>
    <submittedName>
        <fullName evidence="3">Uncharacterized protein</fullName>
    </submittedName>
</protein>
<accession>A0A4U6V210</accession>
<evidence type="ECO:0000256" key="1">
    <source>
        <dbReference type="SAM" id="MobiDB-lite"/>
    </source>
</evidence>
<organism evidence="3 4">
    <name type="scientific">Setaria viridis</name>
    <name type="common">Green bristlegrass</name>
    <name type="synonym">Setaria italica subsp. viridis</name>
    <dbReference type="NCBI Taxonomy" id="4556"/>
    <lineage>
        <taxon>Eukaryota</taxon>
        <taxon>Viridiplantae</taxon>
        <taxon>Streptophyta</taxon>
        <taxon>Embryophyta</taxon>
        <taxon>Tracheophyta</taxon>
        <taxon>Spermatophyta</taxon>
        <taxon>Magnoliopsida</taxon>
        <taxon>Liliopsida</taxon>
        <taxon>Poales</taxon>
        <taxon>Poaceae</taxon>
        <taxon>PACMAD clade</taxon>
        <taxon>Panicoideae</taxon>
        <taxon>Panicodae</taxon>
        <taxon>Paniceae</taxon>
        <taxon>Cenchrinae</taxon>
        <taxon>Setaria</taxon>
    </lineage>
</organism>
<keyword evidence="2" id="KW-0732">Signal</keyword>
<dbReference type="AlphaFoldDB" id="A0A4U6V210"/>
<feature type="compositionally biased region" description="Low complexity" evidence="1">
    <location>
        <begin position="20"/>
        <end position="38"/>
    </location>
</feature>
<proteinExistence type="predicted"/>
<evidence type="ECO:0000313" key="4">
    <source>
        <dbReference type="Proteomes" id="UP000298652"/>
    </source>
</evidence>
<name>A0A4U6V210_SETVI</name>